<evidence type="ECO:0000313" key="3">
    <source>
        <dbReference type="Proteomes" id="UP000041254"/>
    </source>
</evidence>
<evidence type="ECO:0000313" key="2">
    <source>
        <dbReference type="EMBL" id="CEM40050.1"/>
    </source>
</evidence>
<dbReference type="InterPro" id="IPR051412">
    <property type="entry name" value="Formin_Homology_Diaphanous_sf"/>
</dbReference>
<name>A0A0G4H899_VITBC</name>
<dbReference type="OMA" id="CEYAGAG"/>
<gene>
    <name evidence="2" type="ORF">Vbra_19888</name>
</gene>
<feature type="compositionally biased region" description="Pro residues" evidence="1">
    <location>
        <begin position="1076"/>
        <end position="1094"/>
    </location>
</feature>
<feature type="compositionally biased region" description="Low complexity" evidence="1">
    <location>
        <begin position="100"/>
        <end position="121"/>
    </location>
</feature>
<feature type="compositionally biased region" description="Acidic residues" evidence="1">
    <location>
        <begin position="606"/>
        <end position="618"/>
    </location>
</feature>
<feature type="region of interest" description="Disordered" evidence="1">
    <location>
        <begin position="584"/>
        <end position="1306"/>
    </location>
</feature>
<feature type="compositionally biased region" description="Polar residues" evidence="1">
    <location>
        <begin position="177"/>
        <end position="192"/>
    </location>
</feature>
<dbReference type="EMBL" id="CDMY01001064">
    <property type="protein sequence ID" value="CEM40050.1"/>
    <property type="molecule type" value="Genomic_DNA"/>
</dbReference>
<feature type="region of interest" description="Disordered" evidence="1">
    <location>
        <begin position="142"/>
        <end position="314"/>
    </location>
</feature>
<feature type="compositionally biased region" description="Basic and acidic residues" evidence="1">
    <location>
        <begin position="1175"/>
        <end position="1195"/>
    </location>
</feature>
<feature type="compositionally biased region" description="Polar residues" evidence="1">
    <location>
        <begin position="448"/>
        <end position="465"/>
    </location>
</feature>
<dbReference type="STRING" id="1169540.A0A0G4H899"/>
<dbReference type="Proteomes" id="UP000041254">
    <property type="component" value="Unassembled WGS sequence"/>
</dbReference>
<feature type="compositionally biased region" description="Polar residues" evidence="1">
    <location>
        <begin position="811"/>
        <end position="824"/>
    </location>
</feature>
<dbReference type="PANTHER" id="PTHR45691">
    <property type="entry name" value="PROTEIN DIAPHANOUS"/>
    <property type="match status" value="1"/>
</dbReference>
<sequence>MEASFNRSGHQHGYQHPPATQTHHENAAAAYSGNQVPMDHQPGSPMPTSVTQPAYRIDDAHSPDMRRPAVTQAQGSPGQFSQQMDGEYAAANGSYSSPTQSYPYAPHQHQQQYQQQQQTYPQVAPQGHVLITQIYDSLVNRGDRSPLAGSTNQDAGYQQHHQQQRESTTVYGGIAQGHQSPHYPSQDHTQAASYGRHPGTQQHQHQQQPQYDVYSPPAQPRHPQQHPVTYPPPPPVDDQHHRWQHDPKATEPSSPVPQQQQQHQHQQYQYQGYSPAAAATVGAYQQPSSPAPPAHVHPQPTSSAYEYGHSQGSSVAPQYVHQYAHQTRAADGGVPASPQAHEGHHVSQMGDGYGKVMYHTGDGRLVPVPAAGGVSATHGEMDGDRQPGVTAGAGAGVGGGAGREVKQVEEQRDSDISLIGYISAAPYRQKGEQQHTTGTGGVSVGQMPASSSADVDGYSYSTRNHSPAYPHATPSYPQQPSVTEQAYPPEPQLPPFRPDIPSQPVATPAAAAATAAAPSVIPCLSQLAAIPPVAVPATAGADGQPAVAALPLSVLHPQMVGMGVNPLIYYMNIAYQAGVAIGSGKGGPPPPSTLGPRPPAYTNGEEAGDGDGEGEGEGEGSRSSGSGDDDDAVKAEVRRRLQQVHPTIPSSPSVPDGPSAPPPPPRSSSPAAPPVRALPRACATPSDASRVSNDPFATPSKHSSISSQRSPPKGPAAAAAATTTAEAATQSQPNGVTGPPQGTPHTQQQQPAAVVNNPVVDPAVSSRTRTRSSTDTGSDIRHVAPPIPPPQAHPHSHHQSQPQPAVASGSFPRSNDSGPPSKTTKGARLSGRHQGEGILETPRGDDRRPRFRNDPPQAPSRNEPRDRPTVPLGQRDAAPTADAPATFDPTKGLLPLPDPQPPSMSRHRGPPDQPQPQPPPPPPPRGADWGNTSPPLVYDGHPPQRYPPNVRTGGRGRGLPMGRGDQAHAAAGGGLPEWDGSVGSDWSRERERERDRESSKERKKIEADRLLAEMRKKNRQWEERYKEVQEDERKAKEETATARRLAKVSCLGVRNIPTVGLDETAVPPFSPSSAAPAPPPPPPPSKPPPPPPTEQMPMAKAERRQVEADTHASPRVPIAEDSPSAQREQLRSDRLKQQEHQQQHGDAPNHEGGSHHHQQQQPPPPPPPAAAHGGGSRDHLSPQDVGEARQARHEQGAIPPPHRGGRGGFHKRGGDMRGRGGRHRTDQQQHQEWQKLPRTEERQMRGDERGPVHAEERGQIVGRGSGRGRGIVGEGQGRGAMHSRGSGRGGSGASGGRGKAGTDDDW</sequence>
<proteinExistence type="predicted"/>
<feature type="compositionally biased region" description="Basic and acidic residues" evidence="1">
    <location>
        <begin position="1100"/>
        <end position="1112"/>
    </location>
</feature>
<feature type="compositionally biased region" description="Basic and acidic residues" evidence="1">
    <location>
        <begin position="237"/>
        <end position="249"/>
    </location>
</feature>
<feature type="compositionally biased region" description="Basic and acidic residues" evidence="1">
    <location>
        <begin position="1128"/>
        <end position="1154"/>
    </location>
</feature>
<feature type="compositionally biased region" description="Polar residues" evidence="1">
    <location>
        <begin position="71"/>
        <end position="84"/>
    </location>
</feature>
<dbReference type="GO" id="GO:0005884">
    <property type="term" value="C:actin filament"/>
    <property type="evidence" value="ECO:0007669"/>
    <property type="project" value="TreeGrafter"/>
</dbReference>
<organism evidence="2 3">
    <name type="scientific">Vitrella brassicaformis (strain CCMP3155)</name>
    <dbReference type="NCBI Taxonomy" id="1169540"/>
    <lineage>
        <taxon>Eukaryota</taxon>
        <taxon>Sar</taxon>
        <taxon>Alveolata</taxon>
        <taxon>Colpodellida</taxon>
        <taxon>Vitrellaceae</taxon>
        <taxon>Vitrella</taxon>
    </lineage>
</organism>
<feature type="compositionally biased region" description="Low complexity" evidence="1">
    <location>
        <begin position="201"/>
        <end position="210"/>
    </location>
</feature>
<feature type="compositionally biased region" description="Pro residues" evidence="1">
    <location>
        <begin position="587"/>
        <end position="599"/>
    </location>
</feature>
<feature type="compositionally biased region" description="Polar residues" evidence="1">
    <location>
        <begin position="700"/>
        <end position="710"/>
    </location>
</feature>
<dbReference type="InParanoid" id="A0A0G4H899"/>
<feature type="compositionally biased region" description="Pro residues" evidence="1">
    <location>
        <begin position="488"/>
        <end position="498"/>
    </location>
</feature>
<feature type="compositionally biased region" description="Polar residues" evidence="1">
    <location>
        <begin position="475"/>
        <end position="484"/>
    </location>
</feature>
<feature type="compositionally biased region" description="Basic and acidic residues" evidence="1">
    <location>
        <begin position="1212"/>
        <end position="1258"/>
    </location>
</feature>
<reference evidence="2 3" key="1">
    <citation type="submission" date="2014-11" db="EMBL/GenBank/DDBJ databases">
        <authorList>
            <person name="Zhu J."/>
            <person name="Qi W."/>
            <person name="Song R."/>
        </authorList>
    </citation>
    <scope>NUCLEOTIDE SEQUENCE [LARGE SCALE GENOMIC DNA]</scope>
</reference>
<feature type="region of interest" description="Disordered" evidence="1">
    <location>
        <begin position="59"/>
        <end position="121"/>
    </location>
</feature>
<feature type="compositionally biased region" description="Low complexity" evidence="1">
    <location>
        <begin position="876"/>
        <end position="890"/>
    </location>
</feature>
<dbReference type="PANTHER" id="PTHR45691:SF6">
    <property type="entry name" value="PROTEIN DIAPHANOUS"/>
    <property type="match status" value="1"/>
</dbReference>
<feature type="compositionally biased region" description="Gly residues" evidence="1">
    <location>
        <begin position="1286"/>
        <end position="1299"/>
    </location>
</feature>
<keyword evidence="3" id="KW-1185">Reference proteome</keyword>
<evidence type="ECO:0000256" key="1">
    <source>
        <dbReference type="SAM" id="MobiDB-lite"/>
    </source>
</evidence>
<dbReference type="VEuPathDB" id="CryptoDB:Vbra_19888"/>
<feature type="compositionally biased region" description="Pro residues" evidence="1">
    <location>
        <begin position="658"/>
        <end position="673"/>
    </location>
</feature>
<accession>A0A0G4H899</accession>
<feature type="compositionally biased region" description="Pro residues" evidence="1">
    <location>
        <begin position="911"/>
        <end position="925"/>
    </location>
</feature>
<feature type="compositionally biased region" description="Gly residues" evidence="1">
    <location>
        <begin position="1261"/>
        <end position="1278"/>
    </location>
</feature>
<feature type="region of interest" description="Disordered" evidence="1">
    <location>
        <begin position="429"/>
        <end position="505"/>
    </location>
</feature>
<dbReference type="GO" id="GO:0030041">
    <property type="term" value="P:actin filament polymerization"/>
    <property type="evidence" value="ECO:0007669"/>
    <property type="project" value="TreeGrafter"/>
</dbReference>
<feature type="compositionally biased region" description="Basic and acidic residues" evidence="1">
    <location>
        <begin position="986"/>
        <end position="1041"/>
    </location>
</feature>
<feature type="compositionally biased region" description="Basic and acidic residues" evidence="1">
    <location>
        <begin position="842"/>
        <end position="853"/>
    </location>
</feature>
<feature type="region of interest" description="Disordered" evidence="1">
    <location>
        <begin position="1"/>
        <end position="20"/>
    </location>
</feature>
<feature type="compositionally biased region" description="Low complexity" evidence="1">
    <location>
        <begin position="258"/>
        <end position="271"/>
    </location>
</feature>
<feature type="region of interest" description="Disordered" evidence="1">
    <location>
        <begin position="330"/>
        <end position="349"/>
    </location>
</feature>
<feature type="compositionally biased region" description="Low complexity" evidence="1">
    <location>
        <begin position="716"/>
        <end position="777"/>
    </location>
</feature>
<protein>
    <submittedName>
        <fullName evidence="2">Uncharacterized protein</fullName>
    </submittedName>
</protein>